<dbReference type="AlphaFoldDB" id="A0A2N3NFX9"/>
<gene>
    <name evidence="1" type="ORF">jhhlp_003073</name>
</gene>
<evidence type="ECO:0000313" key="1">
    <source>
        <dbReference type="EMBL" id="PKS11311.1"/>
    </source>
</evidence>
<organism evidence="1 2">
    <name type="scientific">Lomentospora prolificans</name>
    <dbReference type="NCBI Taxonomy" id="41688"/>
    <lineage>
        <taxon>Eukaryota</taxon>
        <taxon>Fungi</taxon>
        <taxon>Dikarya</taxon>
        <taxon>Ascomycota</taxon>
        <taxon>Pezizomycotina</taxon>
        <taxon>Sordariomycetes</taxon>
        <taxon>Hypocreomycetidae</taxon>
        <taxon>Microascales</taxon>
        <taxon>Microascaceae</taxon>
        <taxon>Lomentospora</taxon>
    </lineage>
</organism>
<proteinExistence type="predicted"/>
<dbReference type="Proteomes" id="UP000233524">
    <property type="component" value="Unassembled WGS sequence"/>
</dbReference>
<protein>
    <submittedName>
        <fullName evidence="1">Uncharacterized protein</fullName>
    </submittedName>
</protein>
<comment type="caution">
    <text evidence="1">The sequence shown here is derived from an EMBL/GenBank/DDBJ whole genome shotgun (WGS) entry which is preliminary data.</text>
</comment>
<accession>A0A2N3NFX9</accession>
<dbReference type="InParanoid" id="A0A2N3NFX9"/>
<sequence length="130" mass="15742">MWSNNSICRAGKETRSEGEEMCYFEQTRWTCGYWKWGRFRQQCPKEYRTGETCGLKLVYQVFDEADKCKLCYDIDKKLRRLAKMDRDLERWQGEGNRTATIERTTIERKHVLGQKMEMERQHRKRVQGTD</sequence>
<keyword evidence="2" id="KW-1185">Reference proteome</keyword>
<dbReference type="OrthoDB" id="5015991at2759"/>
<dbReference type="EMBL" id="NLAX01000008">
    <property type="protein sequence ID" value="PKS11311.1"/>
    <property type="molecule type" value="Genomic_DNA"/>
</dbReference>
<reference evidence="1 2" key="1">
    <citation type="journal article" date="2017" name="G3 (Bethesda)">
        <title>First Draft Genome Sequence of the Pathogenic Fungus Lomentospora prolificans (Formerly Scedosporium prolificans).</title>
        <authorList>
            <person name="Luo R."/>
            <person name="Zimin A."/>
            <person name="Workman R."/>
            <person name="Fan Y."/>
            <person name="Pertea G."/>
            <person name="Grossman N."/>
            <person name="Wear M.P."/>
            <person name="Jia B."/>
            <person name="Miller H."/>
            <person name="Casadevall A."/>
            <person name="Timp W."/>
            <person name="Zhang S.X."/>
            <person name="Salzberg S.L."/>
        </authorList>
    </citation>
    <scope>NUCLEOTIDE SEQUENCE [LARGE SCALE GENOMIC DNA]</scope>
    <source>
        <strain evidence="1 2">JHH-5317</strain>
    </source>
</reference>
<dbReference type="VEuPathDB" id="FungiDB:jhhlp_003073"/>
<name>A0A2N3NFX9_9PEZI</name>
<evidence type="ECO:0000313" key="2">
    <source>
        <dbReference type="Proteomes" id="UP000233524"/>
    </source>
</evidence>